<dbReference type="RefSeq" id="WP_247811971.1">
    <property type="nucleotide sequence ID" value="NZ_CP095855.1"/>
</dbReference>
<sequence>MKLQLQFSEPTRAITRLAIDLSFSGVYSGDADQQNGILTTRFDKT</sequence>
<proteinExistence type="predicted"/>
<reference evidence="1 2" key="1">
    <citation type="submission" date="2022-04" db="EMBL/GenBank/DDBJ databases">
        <title>The arsenic-methylating capacity of Chitinophaga filiformis YT5 during chitin decomposition.</title>
        <authorList>
            <person name="Chen G."/>
            <person name="Liang Y."/>
        </authorList>
    </citation>
    <scope>NUCLEOTIDE SEQUENCE [LARGE SCALE GENOMIC DNA]</scope>
    <source>
        <strain evidence="1 2">YT5</strain>
    </source>
</reference>
<organism evidence="1 2">
    <name type="scientific">Chitinophaga filiformis</name>
    <name type="common">Myxococcus filiformis</name>
    <name type="synonym">Flexibacter filiformis</name>
    <dbReference type="NCBI Taxonomy" id="104663"/>
    <lineage>
        <taxon>Bacteria</taxon>
        <taxon>Pseudomonadati</taxon>
        <taxon>Bacteroidota</taxon>
        <taxon>Chitinophagia</taxon>
        <taxon>Chitinophagales</taxon>
        <taxon>Chitinophagaceae</taxon>
        <taxon>Chitinophaga</taxon>
    </lineage>
</organism>
<gene>
    <name evidence="1" type="ORF">MYF79_00145</name>
</gene>
<evidence type="ECO:0000313" key="2">
    <source>
        <dbReference type="Proteomes" id="UP000830198"/>
    </source>
</evidence>
<protein>
    <submittedName>
        <fullName evidence="1">Uncharacterized protein</fullName>
    </submittedName>
</protein>
<keyword evidence="2" id="KW-1185">Reference proteome</keyword>
<evidence type="ECO:0000313" key="1">
    <source>
        <dbReference type="EMBL" id="UPK69696.1"/>
    </source>
</evidence>
<name>A0ABY4I0T6_CHIFI</name>
<dbReference type="EMBL" id="CP095855">
    <property type="protein sequence ID" value="UPK69696.1"/>
    <property type="molecule type" value="Genomic_DNA"/>
</dbReference>
<accession>A0ABY4I0T6</accession>
<dbReference type="Proteomes" id="UP000830198">
    <property type="component" value="Chromosome"/>
</dbReference>